<sequence length="181" mass="20764">MKRALPILVFLELEQYDPIWLSKVTKVTKANLISNSLNKVSKCLNLPQFQFTIWYGVAINPEGNLLYTMTIANKPGPDLLQTIGLVLCKGINFNDKDKTRECQRKANGLTLPLWYNSWRTQITSYGLNADAKKTIRDLADQCKNANDNQNFFPCLLEKFKLSCPEIYDFYRGEVIKIGYDV</sequence>
<dbReference type="HOGENOM" id="CLU_1490827_0_0_1"/>
<dbReference type="EnsemblMetazoa" id="SMAR004641-RA">
    <property type="protein sequence ID" value="SMAR004641-PA"/>
    <property type="gene ID" value="SMAR004641"/>
</dbReference>
<dbReference type="Proteomes" id="UP000014500">
    <property type="component" value="Unassembled WGS sequence"/>
</dbReference>
<reference evidence="2" key="1">
    <citation type="submission" date="2011-05" db="EMBL/GenBank/DDBJ databases">
        <authorList>
            <person name="Richards S.R."/>
            <person name="Qu J."/>
            <person name="Jiang H."/>
            <person name="Jhangiani S.N."/>
            <person name="Agravi P."/>
            <person name="Goodspeed R."/>
            <person name="Gross S."/>
            <person name="Mandapat C."/>
            <person name="Jackson L."/>
            <person name="Mathew T."/>
            <person name="Pu L."/>
            <person name="Thornton R."/>
            <person name="Saada N."/>
            <person name="Wilczek-Boney K.B."/>
            <person name="Lee S."/>
            <person name="Kovar C."/>
            <person name="Wu Y."/>
            <person name="Scherer S.E."/>
            <person name="Worley K.C."/>
            <person name="Muzny D.M."/>
            <person name="Gibbs R."/>
        </authorList>
    </citation>
    <scope>NUCLEOTIDE SEQUENCE</scope>
    <source>
        <strain evidence="2">Brora</strain>
    </source>
</reference>
<organism evidence="1 2">
    <name type="scientific">Strigamia maritima</name>
    <name type="common">European centipede</name>
    <name type="synonym">Geophilus maritimus</name>
    <dbReference type="NCBI Taxonomy" id="126957"/>
    <lineage>
        <taxon>Eukaryota</taxon>
        <taxon>Metazoa</taxon>
        <taxon>Ecdysozoa</taxon>
        <taxon>Arthropoda</taxon>
        <taxon>Myriapoda</taxon>
        <taxon>Chilopoda</taxon>
        <taxon>Pleurostigmophora</taxon>
        <taxon>Geophilomorpha</taxon>
        <taxon>Linotaeniidae</taxon>
        <taxon>Strigamia</taxon>
    </lineage>
</organism>
<evidence type="ECO:0000313" key="2">
    <source>
        <dbReference type="Proteomes" id="UP000014500"/>
    </source>
</evidence>
<keyword evidence="2" id="KW-1185">Reference proteome</keyword>
<proteinExistence type="predicted"/>
<name>T1IU27_STRMM</name>
<dbReference type="EMBL" id="JH431517">
    <property type="status" value="NOT_ANNOTATED_CDS"/>
    <property type="molecule type" value="Genomic_DNA"/>
</dbReference>
<dbReference type="AlphaFoldDB" id="T1IU27"/>
<accession>T1IU27</accession>
<evidence type="ECO:0000313" key="1">
    <source>
        <dbReference type="EnsemblMetazoa" id="SMAR004641-PA"/>
    </source>
</evidence>
<reference evidence="1" key="2">
    <citation type="submission" date="2015-02" db="UniProtKB">
        <authorList>
            <consortium name="EnsemblMetazoa"/>
        </authorList>
    </citation>
    <scope>IDENTIFICATION</scope>
</reference>
<dbReference type="PhylomeDB" id="T1IU27"/>
<protein>
    <submittedName>
        <fullName evidence="1">Uncharacterized protein</fullName>
    </submittedName>
</protein>